<name>A0A6J6BWP0_9ZZZZ</name>
<dbReference type="EMBL" id="CAEZSR010000009">
    <property type="protein sequence ID" value="CAB4543205.1"/>
    <property type="molecule type" value="Genomic_DNA"/>
</dbReference>
<protein>
    <submittedName>
        <fullName evidence="2">Unannotated protein</fullName>
    </submittedName>
</protein>
<sequence length="73" mass="8089">MTAVTSVSPADRRAMARQAAALATFDTGEIGDDATRQSMIDRADTDRERHGLDPLKTEPELHRKAVERGLVRR</sequence>
<reference evidence="2" key="1">
    <citation type="submission" date="2020-05" db="EMBL/GenBank/DDBJ databases">
        <authorList>
            <person name="Chiriac C."/>
            <person name="Salcher M."/>
            <person name="Ghai R."/>
            <person name="Kavagutti S V."/>
        </authorList>
    </citation>
    <scope>NUCLEOTIDE SEQUENCE</scope>
</reference>
<feature type="region of interest" description="Disordered" evidence="1">
    <location>
        <begin position="33"/>
        <end position="57"/>
    </location>
</feature>
<accession>A0A6J6BWP0</accession>
<gene>
    <name evidence="2" type="ORF">UFOPK1493_00451</name>
</gene>
<evidence type="ECO:0000313" key="2">
    <source>
        <dbReference type="EMBL" id="CAB4543205.1"/>
    </source>
</evidence>
<proteinExistence type="predicted"/>
<dbReference type="AlphaFoldDB" id="A0A6J6BWP0"/>
<organism evidence="2">
    <name type="scientific">freshwater metagenome</name>
    <dbReference type="NCBI Taxonomy" id="449393"/>
    <lineage>
        <taxon>unclassified sequences</taxon>
        <taxon>metagenomes</taxon>
        <taxon>ecological metagenomes</taxon>
    </lineage>
</organism>
<evidence type="ECO:0000256" key="1">
    <source>
        <dbReference type="SAM" id="MobiDB-lite"/>
    </source>
</evidence>